<name>A0A2G5TUR9_9PELO</name>
<feature type="region of interest" description="Disordered" evidence="1">
    <location>
        <begin position="123"/>
        <end position="172"/>
    </location>
</feature>
<evidence type="ECO:0000313" key="2">
    <source>
        <dbReference type="EMBL" id="PIC31050.1"/>
    </source>
</evidence>
<proteinExistence type="predicted"/>
<protein>
    <submittedName>
        <fullName evidence="2">Uncharacterized protein</fullName>
    </submittedName>
</protein>
<dbReference type="EMBL" id="PDUG01000005">
    <property type="protein sequence ID" value="PIC31050.1"/>
    <property type="molecule type" value="Genomic_DNA"/>
</dbReference>
<accession>A0A2G5TUR9</accession>
<dbReference type="AlphaFoldDB" id="A0A2G5TUR9"/>
<feature type="compositionally biased region" description="Basic and acidic residues" evidence="1">
    <location>
        <begin position="303"/>
        <end position="325"/>
    </location>
</feature>
<comment type="caution">
    <text evidence="2">The sequence shown here is derived from an EMBL/GenBank/DDBJ whole genome shotgun (WGS) entry which is preliminary data.</text>
</comment>
<reference evidence="3" key="1">
    <citation type="submission" date="2017-10" db="EMBL/GenBank/DDBJ databases">
        <title>Rapid genome shrinkage in a self-fertile nematode reveals novel sperm competition proteins.</title>
        <authorList>
            <person name="Yin D."/>
            <person name="Schwarz E.M."/>
            <person name="Thomas C.G."/>
            <person name="Felde R.L."/>
            <person name="Korf I.F."/>
            <person name="Cutter A.D."/>
            <person name="Schartner C.M."/>
            <person name="Ralston E.J."/>
            <person name="Meyer B.J."/>
            <person name="Haag E.S."/>
        </authorList>
    </citation>
    <scope>NUCLEOTIDE SEQUENCE [LARGE SCALE GENOMIC DNA]</scope>
    <source>
        <strain evidence="3">JU1422</strain>
    </source>
</reference>
<sequence length="436" mass="49855">MDSSTKELKESKRLKDESDYDTAAEDTWPSLDSTFEGTKLSIDTAKSGKDGSVQVSVSRGGASIIDKTNRIDPEELSTIMEQLFIKDKEEEKPEYLLEKEIKTESNPKFLTERVRKSTANGLSEMTLPPMSKGSTQALLRDKKVARRDPRPVFRTPDASFLETPETEEPDVTPTNQLSFIVAEQQLKAQYALSDHTIKLNNETPVDTKGKPMKGLGFASKIQEHPDDPFHNSYSFDSPINSVGRIRHVSELTKTINARTSPHDGTMKKRGLSQFSNFSFGKQRQDLSRFSSFSFKAMIPAHDNSTREKENREIEFEEKQEMRDTSTSKYRMPRSNEFRHWFTIHVAPIKTNDKQKDWYEALSEAGVEALKIEFIPPAADKTPFAIITLDTHANVMRMIKRRHITVNNEERKISKNKTNPGWFSKSTTVPRYFPKQY</sequence>
<feature type="compositionally biased region" description="Basic and acidic residues" evidence="1">
    <location>
        <begin position="1"/>
        <end position="17"/>
    </location>
</feature>
<keyword evidence="3" id="KW-1185">Reference proteome</keyword>
<feature type="region of interest" description="Disordered" evidence="1">
    <location>
        <begin position="1"/>
        <end position="34"/>
    </location>
</feature>
<dbReference type="Proteomes" id="UP000230233">
    <property type="component" value="Chromosome V"/>
</dbReference>
<gene>
    <name evidence="2" type="primary">Cnig_chr_V.g22090</name>
    <name evidence="2" type="ORF">B9Z55_022090</name>
</gene>
<feature type="compositionally biased region" description="Basic and acidic residues" evidence="1">
    <location>
        <begin position="139"/>
        <end position="151"/>
    </location>
</feature>
<organism evidence="2 3">
    <name type="scientific">Caenorhabditis nigoni</name>
    <dbReference type="NCBI Taxonomy" id="1611254"/>
    <lineage>
        <taxon>Eukaryota</taxon>
        <taxon>Metazoa</taxon>
        <taxon>Ecdysozoa</taxon>
        <taxon>Nematoda</taxon>
        <taxon>Chromadorea</taxon>
        <taxon>Rhabditida</taxon>
        <taxon>Rhabditina</taxon>
        <taxon>Rhabditomorpha</taxon>
        <taxon>Rhabditoidea</taxon>
        <taxon>Rhabditidae</taxon>
        <taxon>Peloderinae</taxon>
        <taxon>Caenorhabditis</taxon>
    </lineage>
</organism>
<evidence type="ECO:0000256" key="1">
    <source>
        <dbReference type="SAM" id="MobiDB-lite"/>
    </source>
</evidence>
<feature type="region of interest" description="Disordered" evidence="1">
    <location>
        <begin position="301"/>
        <end position="328"/>
    </location>
</feature>
<evidence type="ECO:0000313" key="3">
    <source>
        <dbReference type="Proteomes" id="UP000230233"/>
    </source>
</evidence>